<accession>U2RVP8</accession>
<dbReference type="RefSeq" id="WP_021797826.1">
    <property type="nucleotide sequence ID" value="NZ_ACVN02000207.1"/>
</dbReference>
<dbReference type="InterPro" id="IPR013785">
    <property type="entry name" value="Aldolase_TIM"/>
</dbReference>
<feature type="non-terminal residue" evidence="2">
    <location>
        <position position="112"/>
    </location>
</feature>
<evidence type="ECO:0000256" key="1">
    <source>
        <dbReference type="ARBA" id="ARBA00023239"/>
    </source>
</evidence>
<dbReference type="SUPFAM" id="SSF51569">
    <property type="entry name" value="Aldolase"/>
    <property type="match status" value="1"/>
</dbReference>
<evidence type="ECO:0000313" key="2">
    <source>
        <dbReference type="EMBL" id="ERK54727.1"/>
    </source>
</evidence>
<dbReference type="Gene3D" id="3.20.20.70">
    <property type="entry name" value="Aldolase class I"/>
    <property type="match status" value="1"/>
</dbReference>
<dbReference type="Proteomes" id="UP000017052">
    <property type="component" value="Unassembled WGS sequence"/>
</dbReference>
<dbReference type="AlphaFoldDB" id="U2RVP8"/>
<name>U2RVP8_9ACTN</name>
<keyword evidence="3" id="KW-1185">Reference proteome</keyword>
<dbReference type="EMBL" id="ACVN02000207">
    <property type="protein sequence ID" value="ERK54727.1"/>
    <property type="molecule type" value="Genomic_DNA"/>
</dbReference>
<sequence>MTGRLVTIRSALGGRLRFFAASAHLPAAVLDLGGVGRMAGPACVAPAAAVALWDAHRRGDLARRARLQEAIWPLNALFVRHGAAPLVKLALDEAGYPCGDPVRPQRPAPESV</sequence>
<dbReference type="GO" id="GO:0016829">
    <property type="term" value="F:lyase activity"/>
    <property type="evidence" value="ECO:0007669"/>
    <property type="project" value="UniProtKB-KW"/>
</dbReference>
<organism evidence="2 3">
    <name type="scientific">Propionibacterium acidifaciens F0233</name>
    <dbReference type="NCBI Taxonomy" id="553198"/>
    <lineage>
        <taxon>Bacteria</taxon>
        <taxon>Bacillati</taxon>
        <taxon>Actinomycetota</taxon>
        <taxon>Actinomycetes</taxon>
        <taxon>Propionibacteriales</taxon>
        <taxon>Propionibacteriaceae</taxon>
        <taxon>Propionibacterium</taxon>
    </lineage>
</organism>
<comment type="caution">
    <text evidence="2">The sequence shown here is derived from an EMBL/GenBank/DDBJ whole genome shotgun (WGS) entry which is preliminary data.</text>
</comment>
<proteinExistence type="predicted"/>
<keyword evidence="1" id="KW-0456">Lyase</keyword>
<gene>
    <name evidence="2" type="ORF">HMPREF0682_1585</name>
</gene>
<evidence type="ECO:0000313" key="3">
    <source>
        <dbReference type="Proteomes" id="UP000017052"/>
    </source>
</evidence>
<protein>
    <submittedName>
        <fullName evidence="2">Dihydrodipicolinate synthetase domain protein</fullName>
    </submittedName>
</protein>
<dbReference type="Pfam" id="PF00701">
    <property type="entry name" value="DHDPS"/>
    <property type="match status" value="1"/>
</dbReference>
<reference evidence="2" key="1">
    <citation type="submission" date="2013-08" db="EMBL/GenBank/DDBJ databases">
        <authorList>
            <person name="Durkin A.S."/>
            <person name="Haft D.R."/>
            <person name="McCorrison J."/>
            <person name="Torralba M."/>
            <person name="Gillis M."/>
            <person name="Haft D.H."/>
            <person name="Methe B."/>
            <person name="Sutton G."/>
            <person name="Nelson K.E."/>
        </authorList>
    </citation>
    <scope>NUCLEOTIDE SEQUENCE [LARGE SCALE GENOMIC DNA]</scope>
    <source>
        <strain evidence="2">F0233</strain>
    </source>
</reference>
<dbReference type="InterPro" id="IPR002220">
    <property type="entry name" value="DapA-like"/>
</dbReference>